<feature type="region of interest" description="Disordered" evidence="1">
    <location>
        <begin position="300"/>
        <end position="329"/>
    </location>
</feature>
<name>A0A1G4BCG9_9PEZI</name>
<protein>
    <submittedName>
        <fullName evidence="2">Uncharacterized protein</fullName>
    </submittedName>
</protein>
<keyword evidence="3" id="KW-1185">Reference proteome</keyword>
<dbReference type="RefSeq" id="XP_022476242.1">
    <property type="nucleotide sequence ID" value="XM_022617228.1"/>
</dbReference>
<dbReference type="STRING" id="1209926.A0A1G4BCG9"/>
<organism evidence="2 3">
    <name type="scientific">Colletotrichum orchidophilum</name>
    <dbReference type="NCBI Taxonomy" id="1209926"/>
    <lineage>
        <taxon>Eukaryota</taxon>
        <taxon>Fungi</taxon>
        <taxon>Dikarya</taxon>
        <taxon>Ascomycota</taxon>
        <taxon>Pezizomycotina</taxon>
        <taxon>Sordariomycetes</taxon>
        <taxon>Hypocreomycetidae</taxon>
        <taxon>Glomerellales</taxon>
        <taxon>Glomerellaceae</taxon>
        <taxon>Colletotrichum</taxon>
    </lineage>
</organism>
<dbReference type="GeneID" id="34558738"/>
<evidence type="ECO:0000256" key="1">
    <source>
        <dbReference type="SAM" id="MobiDB-lite"/>
    </source>
</evidence>
<gene>
    <name evidence="2" type="ORF">CORC01_05586</name>
</gene>
<comment type="caution">
    <text evidence="2">The sequence shown here is derived from an EMBL/GenBank/DDBJ whole genome shotgun (WGS) entry which is preliminary data.</text>
</comment>
<accession>A0A1G4BCG9</accession>
<dbReference type="AlphaFoldDB" id="A0A1G4BCG9"/>
<reference evidence="2 3" key="1">
    <citation type="submission" date="2016-09" db="EMBL/GenBank/DDBJ databases">
        <authorList>
            <person name="Capua I."/>
            <person name="De Benedictis P."/>
            <person name="Joannis T."/>
            <person name="Lombin L.H."/>
            <person name="Cattoli G."/>
        </authorList>
    </citation>
    <scope>NUCLEOTIDE SEQUENCE [LARGE SCALE GENOMIC DNA]</scope>
    <source>
        <strain evidence="2 3">IMI 309357</strain>
    </source>
</reference>
<dbReference type="Proteomes" id="UP000176998">
    <property type="component" value="Unassembled WGS sequence"/>
</dbReference>
<dbReference type="OrthoDB" id="3550599at2759"/>
<feature type="compositionally biased region" description="Low complexity" evidence="1">
    <location>
        <begin position="1"/>
        <end position="32"/>
    </location>
</feature>
<dbReference type="EMBL" id="MJBS01000039">
    <property type="protein sequence ID" value="OHE99093.1"/>
    <property type="molecule type" value="Genomic_DNA"/>
</dbReference>
<feature type="compositionally biased region" description="Acidic residues" evidence="1">
    <location>
        <begin position="41"/>
        <end position="57"/>
    </location>
</feature>
<feature type="compositionally biased region" description="Polar residues" evidence="1">
    <location>
        <begin position="142"/>
        <end position="151"/>
    </location>
</feature>
<feature type="region of interest" description="Disordered" evidence="1">
    <location>
        <begin position="1"/>
        <end position="82"/>
    </location>
</feature>
<sequence length="387" mass="42830">MHVKSAPSASRSASTSRFAASGGKRGRTTGTDKTSESSSAEADDDDDDDDENDDDDNDRAPKHAKLFVGQPHSSTYLGAAATSKASHSMASTGQPSTNFKASRSYSLNNEGTAHLGAVFMPIVLSSSSDESEEHEREKSGSVRQPSRANGQSHRHIFPPNGALQQGSVLGRGGQQSPKSYVSRKTVKLTCEERRLQLCDDFDSAKFDAMIYGQTDASRPPIGVFALAAPIANSKRASSSSGDDGRFHMKLDPRIHWPHHRSSQWYNSKMEEIKARGGRKANFGKAAKRMRQQRLAEERQEVEERLAVSQGEPWRLNKSPQPWSHHRPMDFGDVPEEELPVYVRKNEEWMRAVAWMRKMREESIQRDGEAAARHAAGGFTQHLSLNGR</sequence>
<feature type="region of interest" description="Disordered" evidence="1">
    <location>
        <begin position="126"/>
        <end position="183"/>
    </location>
</feature>
<evidence type="ECO:0000313" key="2">
    <source>
        <dbReference type="EMBL" id="OHE99093.1"/>
    </source>
</evidence>
<evidence type="ECO:0000313" key="3">
    <source>
        <dbReference type="Proteomes" id="UP000176998"/>
    </source>
</evidence>
<proteinExistence type="predicted"/>